<dbReference type="EMBL" id="BPVZ01000008">
    <property type="protein sequence ID" value="GKU94290.1"/>
    <property type="molecule type" value="Genomic_DNA"/>
</dbReference>
<keyword evidence="3" id="KW-1185">Reference proteome</keyword>
<feature type="compositionally biased region" description="Basic and acidic residues" evidence="1">
    <location>
        <begin position="123"/>
        <end position="132"/>
    </location>
</feature>
<sequence length="305" mass="33092">MVLVHDDPKSQSERDSDGGEVGSLASPDQQNHDHPFGEEDQEDDKGNASPVPSFVTENRPMEEVPENAENTEILGKEDDVVVEIKRRLKPDEDLDHRDVRIEHVEHDRSSTSSNSSSDDESRDSEKKLKDETCDSIAEPTVNSDEGKPASSLHEEVVQITDNVSSGLDEADSVSAAETAFVGDVVKPVLSMPEEVNPSIENASLNNSVVSDAVELGMKENEEKLLPINDGVNGAQSDGNKEKMLPRSSGLTAQTSNVTENTQDSKIPGYTEKQMQPLVAPTPPVVQRTSWLGCCGLFEVLSGSDR</sequence>
<accession>A0AAV5I5C0</accession>
<feature type="compositionally biased region" description="Basic and acidic residues" evidence="1">
    <location>
        <begin position="1"/>
        <end position="17"/>
    </location>
</feature>
<reference evidence="2 3" key="1">
    <citation type="journal article" date="2021" name="Commun. Biol.">
        <title>The genome of Shorea leprosula (Dipterocarpaceae) highlights the ecological relevance of drought in aseasonal tropical rainforests.</title>
        <authorList>
            <person name="Ng K.K.S."/>
            <person name="Kobayashi M.J."/>
            <person name="Fawcett J.A."/>
            <person name="Hatakeyama M."/>
            <person name="Paape T."/>
            <person name="Ng C.H."/>
            <person name="Ang C.C."/>
            <person name="Tnah L.H."/>
            <person name="Lee C.T."/>
            <person name="Nishiyama T."/>
            <person name="Sese J."/>
            <person name="O'Brien M.J."/>
            <person name="Copetti D."/>
            <person name="Mohd Noor M.I."/>
            <person name="Ong R.C."/>
            <person name="Putra M."/>
            <person name="Sireger I.Z."/>
            <person name="Indrioko S."/>
            <person name="Kosugi Y."/>
            <person name="Izuno A."/>
            <person name="Isagi Y."/>
            <person name="Lee S.L."/>
            <person name="Shimizu K.K."/>
        </authorList>
    </citation>
    <scope>NUCLEOTIDE SEQUENCE [LARGE SCALE GENOMIC DNA]</scope>
    <source>
        <strain evidence="2">214</strain>
    </source>
</reference>
<feature type="region of interest" description="Disordered" evidence="1">
    <location>
        <begin position="1"/>
        <end position="155"/>
    </location>
</feature>
<feature type="compositionally biased region" description="Basic and acidic residues" evidence="1">
    <location>
        <begin position="74"/>
        <end position="109"/>
    </location>
</feature>
<dbReference type="Proteomes" id="UP001054252">
    <property type="component" value="Unassembled WGS sequence"/>
</dbReference>
<evidence type="ECO:0000313" key="3">
    <source>
        <dbReference type="Proteomes" id="UP001054252"/>
    </source>
</evidence>
<feature type="region of interest" description="Disordered" evidence="1">
    <location>
        <begin position="228"/>
        <end position="267"/>
    </location>
</feature>
<dbReference type="AlphaFoldDB" id="A0AAV5I5C0"/>
<protein>
    <submittedName>
        <fullName evidence="2">Uncharacterized protein</fullName>
    </submittedName>
</protein>
<organism evidence="2 3">
    <name type="scientific">Rubroshorea leprosula</name>
    <dbReference type="NCBI Taxonomy" id="152421"/>
    <lineage>
        <taxon>Eukaryota</taxon>
        <taxon>Viridiplantae</taxon>
        <taxon>Streptophyta</taxon>
        <taxon>Embryophyta</taxon>
        <taxon>Tracheophyta</taxon>
        <taxon>Spermatophyta</taxon>
        <taxon>Magnoliopsida</taxon>
        <taxon>eudicotyledons</taxon>
        <taxon>Gunneridae</taxon>
        <taxon>Pentapetalae</taxon>
        <taxon>rosids</taxon>
        <taxon>malvids</taxon>
        <taxon>Malvales</taxon>
        <taxon>Dipterocarpaceae</taxon>
        <taxon>Rubroshorea</taxon>
    </lineage>
</organism>
<feature type="compositionally biased region" description="Basic and acidic residues" evidence="1">
    <location>
        <begin position="144"/>
        <end position="155"/>
    </location>
</feature>
<feature type="compositionally biased region" description="Polar residues" evidence="1">
    <location>
        <begin position="248"/>
        <end position="264"/>
    </location>
</feature>
<evidence type="ECO:0000256" key="1">
    <source>
        <dbReference type="SAM" id="MobiDB-lite"/>
    </source>
</evidence>
<proteinExistence type="predicted"/>
<dbReference type="PANTHER" id="PTHR37187:SF19">
    <property type="entry name" value="(RAPE) HYPOTHETICAL PROTEIN"/>
    <property type="match status" value="1"/>
</dbReference>
<name>A0AAV5I5C0_9ROSI</name>
<comment type="caution">
    <text evidence="2">The sequence shown here is derived from an EMBL/GenBank/DDBJ whole genome shotgun (WGS) entry which is preliminary data.</text>
</comment>
<evidence type="ECO:0000313" key="2">
    <source>
        <dbReference type="EMBL" id="GKU94290.1"/>
    </source>
</evidence>
<dbReference type="PANTHER" id="PTHR37187">
    <property type="entry name" value="EXPRESSED PROTEIN"/>
    <property type="match status" value="1"/>
</dbReference>
<gene>
    <name evidence="2" type="ORF">SLEP1_g7807</name>
</gene>